<dbReference type="Gene3D" id="3.40.1230.10">
    <property type="entry name" value="MTH938-like"/>
    <property type="match status" value="1"/>
</dbReference>
<reference evidence="6" key="1">
    <citation type="submission" date="2015-05" db="EMBL/GenBank/DDBJ databases">
        <authorList>
            <person name="Fogelqvist Johan"/>
        </authorList>
    </citation>
    <scope>NUCLEOTIDE SEQUENCE [LARGE SCALE GENOMIC DNA]</scope>
</reference>
<accession>A0A0G4LIB1</accession>
<dbReference type="GO" id="GO:1990904">
    <property type="term" value="C:ribonucleoprotein complex"/>
    <property type="evidence" value="ECO:0007669"/>
    <property type="project" value="UniProtKB-KW"/>
</dbReference>
<dbReference type="Pfam" id="PF01199">
    <property type="entry name" value="Ribosomal_L34e"/>
    <property type="match status" value="1"/>
</dbReference>
<dbReference type="GO" id="GO:0032981">
    <property type="term" value="P:mitochondrial respiratory chain complex I assembly"/>
    <property type="evidence" value="ECO:0007669"/>
    <property type="project" value="TreeGrafter"/>
</dbReference>
<evidence type="ECO:0000256" key="1">
    <source>
        <dbReference type="ARBA" id="ARBA00009875"/>
    </source>
</evidence>
<dbReference type="InterPro" id="IPR007523">
    <property type="entry name" value="NDUFAF3/AAMDC"/>
</dbReference>
<dbReference type="PANTHER" id="PTHR21192">
    <property type="entry name" value="NUCLEAR PROTEIN E3-3"/>
    <property type="match status" value="1"/>
</dbReference>
<evidence type="ECO:0008006" key="7">
    <source>
        <dbReference type="Google" id="ProtNLM"/>
    </source>
</evidence>
<dbReference type="GO" id="GO:0006412">
    <property type="term" value="P:translation"/>
    <property type="evidence" value="ECO:0007669"/>
    <property type="project" value="InterPro"/>
</dbReference>
<dbReference type="InterPro" id="IPR038562">
    <property type="entry name" value="Ribosomal_eL34_C_sf"/>
</dbReference>
<evidence type="ECO:0000313" key="6">
    <source>
        <dbReference type="Proteomes" id="UP000045706"/>
    </source>
</evidence>
<dbReference type="PANTHER" id="PTHR21192:SF2">
    <property type="entry name" value="NADH DEHYDROGENASE [UBIQUINONE] 1 ALPHA SUBCOMPLEX ASSEMBLY FACTOR 3"/>
    <property type="match status" value="1"/>
</dbReference>
<keyword evidence="3" id="KW-0687">Ribonucleoprotein</keyword>
<dbReference type="Pfam" id="PF04430">
    <property type="entry name" value="DUF498"/>
    <property type="match status" value="1"/>
</dbReference>
<keyword evidence="2" id="KW-0689">Ribosomal protein</keyword>
<dbReference type="Gene3D" id="6.20.340.10">
    <property type="match status" value="1"/>
</dbReference>
<comment type="similarity">
    <text evidence="1">Belongs to the eukaryotic ribosomal protein eL34 family.</text>
</comment>
<dbReference type="InterPro" id="IPR008195">
    <property type="entry name" value="Ribosomal_eL34"/>
</dbReference>
<dbReference type="EMBL" id="CVQI01012224">
    <property type="protein sequence ID" value="CRK21684.1"/>
    <property type="molecule type" value="Genomic_DNA"/>
</dbReference>
<evidence type="ECO:0000256" key="2">
    <source>
        <dbReference type="ARBA" id="ARBA00022980"/>
    </source>
</evidence>
<feature type="region of interest" description="Disordered" evidence="4">
    <location>
        <begin position="154"/>
        <end position="183"/>
    </location>
</feature>
<evidence type="ECO:0000256" key="4">
    <source>
        <dbReference type="SAM" id="MobiDB-lite"/>
    </source>
</evidence>
<dbReference type="GO" id="GO:0005743">
    <property type="term" value="C:mitochondrial inner membrane"/>
    <property type="evidence" value="ECO:0007669"/>
    <property type="project" value="TreeGrafter"/>
</dbReference>
<dbReference type="InterPro" id="IPR036748">
    <property type="entry name" value="MTH938-like_sf"/>
</dbReference>
<name>A0A0G4LIB1_VERLO</name>
<evidence type="ECO:0000256" key="3">
    <source>
        <dbReference type="ARBA" id="ARBA00023274"/>
    </source>
</evidence>
<feature type="compositionally biased region" description="Basic and acidic residues" evidence="4">
    <location>
        <begin position="171"/>
        <end position="183"/>
    </location>
</feature>
<dbReference type="AlphaFoldDB" id="A0A0G4LIB1"/>
<sequence>MANPPAAGDKPGGSPKQGEWDEKELQDSLEHLKLLHIKLRELRTTIPRMLEPLKEKQQSPEALFTSFSNAVTTGHREIPALRPREYSQISKPQKTVQRAYGGSRDLRSDSLFPRSCSPQFKAFDSMNRSNPMRILRALPRARPSVPVPRAARTTAAPAFHTLRPLQQSSKSKQEKPPAFAEKTKPTDLADFDVLGSTPIPSTNIEATLPRGFLLNSGLSIFDGAGALLVNGEAFAWRPWLANRKPGVSEEESLTLVNKKGQFELPAEAFAVLSLMWPRPDLLVLGVGPTIRPLSPETRKHISALGMRIEVLDTRNASSEFNMLATERGVEDIAAALIPLGWVEGKGAVE</sequence>
<feature type="region of interest" description="Disordered" evidence="4">
    <location>
        <begin position="1"/>
        <end position="25"/>
    </location>
</feature>
<gene>
    <name evidence="5" type="ORF">BN1723_002800</name>
</gene>
<dbReference type="SUPFAM" id="SSF64076">
    <property type="entry name" value="MTH938-like"/>
    <property type="match status" value="1"/>
</dbReference>
<dbReference type="GO" id="GO:0003735">
    <property type="term" value="F:structural constituent of ribosome"/>
    <property type="evidence" value="ECO:0007669"/>
    <property type="project" value="InterPro"/>
</dbReference>
<dbReference type="GO" id="GO:0005840">
    <property type="term" value="C:ribosome"/>
    <property type="evidence" value="ECO:0007669"/>
    <property type="project" value="UniProtKB-KW"/>
</dbReference>
<proteinExistence type="inferred from homology"/>
<evidence type="ECO:0000313" key="5">
    <source>
        <dbReference type="EMBL" id="CRK21684.1"/>
    </source>
</evidence>
<protein>
    <recommendedName>
        <fullName evidence="7">NADH dehydrogenase [ubiquinone] 1 alpha subcomplex assembly factor 3</fullName>
    </recommendedName>
</protein>
<organism evidence="5 6">
    <name type="scientific">Verticillium longisporum</name>
    <name type="common">Verticillium dahliae var. longisporum</name>
    <dbReference type="NCBI Taxonomy" id="100787"/>
    <lineage>
        <taxon>Eukaryota</taxon>
        <taxon>Fungi</taxon>
        <taxon>Dikarya</taxon>
        <taxon>Ascomycota</taxon>
        <taxon>Pezizomycotina</taxon>
        <taxon>Sordariomycetes</taxon>
        <taxon>Hypocreomycetidae</taxon>
        <taxon>Glomerellales</taxon>
        <taxon>Plectosphaerellaceae</taxon>
        <taxon>Verticillium</taxon>
    </lineage>
</organism>
<dbReference type="Proteomes" id="UP000045706">
    <property type="component" value="Unassembled WGS sequence"/>
</dbReference>